<keyword evidence="5" id="KW-1185">Reference proteome</keyword>
<gene>
    <name evidence="4" type="ORF">NDU88_012401</name>
</gene>
<evidence type="ECO:0000313" key="5">
    <source>
        <dbReference type="Proteomes" id="UP001066276"/>
    </source>
</evidence>
<evidence type="ECO:0000256" key="1">
    <source>
        <dbReference type="SAM" id="MobiDB-lite"/>
    </source>
</evidence>
<feature type="compositionally biased region" description="Polar residues" evidence="1">
    <location>
        <begin position="525"/>
        <end position="534"/>
    </location>
</feature>
<protein>
    <submittedName>
        <fullName evidence="4">Uncharacterized protein</fullName>
    </submittedName>
</protein>
<dbReference type="AlphaFoldDB" id="A0AAV7R4I1"/>
<reference evidence="4" key="1">
    <citation type="journal article" date="2022" name="bioRxiv">
        <title>Sequencing and chromosome-scale assembly of the giantPleurodeles waltlgenome.</title>
        <authorList>
            <person name="Brown T."/>
            <person name="Elewa A."/>
            <person name="Iarovenko S."/>
            <person name="Subramanian E."/>
            <person name="Araus A.J."/>
            <person name="Petzold A."/>
            <person name="Susuki M."/>
            <person name="Suzuki K.-i.T."/>
            <person name="Hayashi T."/>
            <person name="Toyoda A."/>
            <person name="Oliveira C."/>
            <person name="Osipova E."/>
            <person name="Leigh N.D."/>
            <person name="Simon A."/>
            <person name="Yun M.H."/>
        </authorList>
    </citation>
    <scope>NUCLEOTIDE SEQUENCE</scope>
    <source>
        <strain evidence="4">20211129_DDA</strain>
        <tissue evidence="4">Liver</tissue>
    </source>
</reference>
<name>A0AAV7R4I1_PLEWA</name>
<keyword evidence="2" id="KW-1133">Transmembrane helix</keyword>
<dbReference type="EMBL" id="JANPWB010000010">
    <property type="protein sequence ID" value="KAJ1146119.1"/>
    <property type="molecule type" value="Genomic_DNA"/>
</dbReference>
<feature type="region of interest" description="Disordered" evidence="1">
    <location>
        <begin position="300"/>
        <end position="325"/>
    </location>
</feature>
<dbReference type="Proteomes" id="UP001066276">
    <property type="component" value="Chromosome 6"/>
</dbReference>
<feature type="chain" id="PRO_5043586038" evidence="3">
    <location>
        <begin position="20"/>
        <end position="604"/>
    </location>
</feature>
<feature type="region of interest" description="Disordered" evidence="1">
    <location>
        <begin position="497"/>
        <end position="537"/>
    </location>
</feature>
<comment type="caution">
    <text evidence="4">The sequence shown here is derived from an EMBL/GenBank/DDBJ whole genome shotgun (WGS) entry which is preliminary data.</text>
</comment>
<evidence type="ECO:0000313" key="4">
    <source>
        <dbReference type="EMBL" id="KAJ1146119.1"/>
    </source>
</evidence>
<keyword evidence="3" id="KW-0732">Signal</keyword>
<sequence>MKLILGLTLVCGAVKISTSQCALETEYFCSGIPQELKNASKLEDASSVTCHSPPELKGAPVWNVSIFNCSSDITSFSSDNLFRKAGLPIIVVGLALLICLWVLLMLWKKKQDSKQVQPDQEHTLGKRMGEKSKEPGIFIISKGPLNVTDPEKRVQKVLQKVRDAPSGTTKGRARSASAILLRSEFPKARLRQLSHNPDKQDPLHYTNEMMTKHSRGHGGHENSMEEWYFNSLQEVERKPFGRDGEDLTTIVNQVYLPQDPAGMRQFSIHSQNPQEGLRSDGQEAITKSDNTEPLLYFSIDREPKDREHTEDGVDNNATPAGAVLGERSIRRTLTWPQVKRQQSQDQSHVLLEDDFLKAKHSMLSQQWGRFMANKLTDPYPVANKVTDPEGKETEGFDLAHRSLNKYEMAQFDHTHRLKEQTLSDNMMALSSGKEAECQAQLEKAYHPPEGDHSSYDPVSNSLKTYQMSPLDHKQGSKGQVTITSKFLPPTKKLAKAGNALERAYTTPIMKTTKGSRTTKSRQKTHSPPESQGSSYDDDVMKIQGSVERVGHTGLPADDKLLENNEYNFIDLLHEVVENHGRWTRERWKQTHHQRLASRPFLQTQ</sequence>
<keyword evidence="2" id="KW-0472">Membrane</keyword>
<feature type="signal peptide" evidence="3">
    <location>
        <begin position="1"/>
        <end position="19"/>
    </location>
</feature>
<organism evidence="4 5">
    <name type="scientific">Pleurodeles waltl</name>
    <name type="common">Iberian ribbed newt</name>
    <dbReference type="NCBI Taxonomy" id="8319"/>
    <lineage>
        <taxon>Eukaryota</taxon>
        <taxon>Metazoa</taxon>
        <taxon>Chordata</taxon>
        <taxon>Craniata</taxon>
        <taxon>Vertebrata</taxon>
        <taxon>Euteleostomi</taxon>
        <taxon>Amphibia</taxon>
        <taxon>Batrachia</taxon>
        <taxon>Caudata</taxon>
        <taxon>Salamandroidea</taxon>
        <taxon>Salamandridae</taxon>
        <taxon>Pleurodelinae</taxon>
        <taxon>Pleurodeles</taxon>
    </lineage>
</organism>
<feature type="transmembrane region" description="Helical" evidence="2">
    <location>
        <begin position="85"/>
        <end position="107"/>
    </location>
</feature>
<evidence type="ECO:0000256" key="3">
    <source>
        <dbReference type="SAM" id="SignalP"/>
    </source>
</evidence>
<accession>A0AAV7R4I1</accession>
<feature type="compositionally biased region" description="Basic and acidic residues" evidence="1">
    <location>
        <begin position="300"/>
        <end position="311"/>
    </location>
</feature>
<proteinExistence type="predicted"/>
<keyword evidence="2" id="KW-0812">Transmembrane</keyword>
<evidence type="ECO:0000256" key="2">
    <source>
        <dbReference type="SAM" id="Phobius"/>
    </source>
</evidence>